<comment type="pathway">
    <text evidence="4">Amino-acid biosynthesis; D-alanine biosynthesis; D-alanine from L-alanine: step 1/1.</text>
</comment>
<dbReference type="Proteomes" id="UP000524246">
    <property type="component" value="Unassembled WGS sequence"/>
</dbReference>
<feature type="binding site" evidence="4 6">
    <location>
        <position position="315"/>
    </location>
    <ligand>
        <name>substrate</name>
    </ligand>
</feature>
<comment type="cofactor">
    <cofactor evidence="1 4 5">
        <name>pyridoxal 5'-phosphate</name>
        <dbReference type="ChEBI" id="CHEBI:597326"/>
    </cofactor>
</comment>
<organism evidence="8 9">
    <name type="scientific">SAR324 cluster bacterium</name>
    <dbReference type="NCBI Taxonomy" id="2024889"/>
    <lineage>
        <taxon>Bacteria</taxon>
        <taxon>Deltaproteobacteria</taxon>
        <taxon>SAR324 cluster</taxon>
    </lineage>
</organism>
<protein>
    <recommendedName>
        <fullName evidence="4">Alanine racemase</fullName>
        <ecNumber evidence="4">5.1.1.1</ecNumber>
    </recommendedName>
</protein>
<proteinExistence type="inferred from homology"/>
<feature type="domain" description="Alanine racemase C-terminal" evidence="7">
    <location>
        <begin position="246"/>
        <end position="370"/>
    </location>
</feature>
<dbReference type="Gene3D" id="3.20.20.10">
    <property type="entry name" value="Alanine racemase"/>
    <property type="match status" value="1"/>
</dbReference>
<dbReference type="InterPro" id="IPR009006">
    <property type="entry name" value="Ala_racemase/Decarboxylase_C"/>
</dbReference>
<dbReference type="PROSITE" id="PS00395">
    <property type="entry name" value="ALANINE_RACEMASE"/>
    <property type="match status" value="1"/>
</dbReference>
<comment type="caution">
    <text evidence="8">The sequence shown here is derived from an EMBL/GenBank/DDBJ whole genome shotgun (WGS) entry which is preliminary data.</text>
</comment>
<dbReference type="SUPFAM" id="SSF51419">
    <property type="entry name" value="PLP-binding barrel"/>
    <property type="match status" value="1"/>
</dbReference>
<accession>A0A7X9FSM8</accession>
<dbReference type="UniPathway" id="UPA00042">
    <property type="reaction ID" value="UER00497"/>
</dbReference>
<dbReference type="SMART" id="SM01005">
    <property type="entry name" value="Ala_racemase_C"/>
    <property type="match status" value="1"/>
</dbReference>
<keyword evidence="2 4" id="KW-0663">Pyridoxal phosphate</keyword>
<evidence type="ECO:0000256" key="1">
    <source>
        <dbReference type="ARBA" id="ARBA00001933"/>
    </source>
</evidence>
<dbReference type="CDD" id="cd00430">
    <property type="entry name" value="PLPDE_III_AR"/>
    <property type="match status" value="1"/>
</dbReference>
<evidence type="ECO:0000256" key="5">
    <source>
        <dbReference type="PIRSR" id="PIRSR600821-50"/>
    </source>
</evidence>
<dbReference type="EMBL" id="JAAZON010000459">
    <property type="protein sequence ID" value="NMC63514.1"/>
    <property type="molecule type" value="Genomic_DNA"/>
</dbReference>
<dbReference type="InterPro" id="IPR020622">
    <property type="entry name" value="Ala_racemase_pyridoxalP-BS"/>
</dbReference>
<evidence type="ECO:0000313" key="8">
    <source>
        <dbReference type="EMBL" id="NMC63514.1"/>
    </source>
</evidence>
<evidence type="ECO:0000256" key="4">
    <source>
        <dbReference type="HAMAP-Rule" id="MF_01201"/>
    </source>
</evidence>
<evidence type="ECO:0000313" key="9">
    <source>
        <dbReference type="Proteomes" id="UP000524246"/>
    </source>
</evidence>
<dbReference type="AlphaFoldDB" id="A0A7X9FSM8"/>
<feature type="modified residue" description="N6-(pyridoxal phosphate)lysine" evidence="4 5">
    <location>
        <position position="41"/>
    </location>
</feature>
<dbReference type="NCBIfam" id="TIGR00492">
    <property type="entry name" value="alr"/>
    <property type="match status" value="1"/>
</dbReference>
<dbReference type="GO" id="GO:0030632">
    <property type="term" value="P:D-alanine biosynthetic process"/>
    <property type="evidence" value="ECO:0007669"/>
    <property type="project" value="UniProtKB-UniRule"/>
</dbReference>
<dbReference type="SUPFAM" id="SSF50621">
    <property type="entry name" value="Alanine racemase C-terminal domain-like"/>
    <property type="match status" value="1"/>
</dbReference>
<dbReference type="Pfam" id="PF01168">
    <property type="entry name" value="Ala_racemase_N"/>
    <property type="match status" value="1"/>
</dbReference>
<evidence type="ECO:0000256" key="6">
    <source>
        <dbReference type="PIRSR" id="PIRSR600821-52"/>
    </source>
</evidence>
<gene>
    <name evidence="8" type="primary">alr</name>
    <name evidence="8" type="ORF">GYA55_10160</name>
</gene>
<name>A0A7X9FSM8_9DELT</name>
<evidence type="ECO:0000259" key="7">
    <source>
        <dbReference type="SMART" id="SM01005"/>
    </source>
</evidence>
<dbReference type="InterPro" id="IPR029066">
    <property type="entry name" value="PLP-binding_barrel"/>
</dbReference>
<dbReference type="GO" id="GO:0030170">
    <property type="term" value="F:pyridoxal phosphate binding"/>
    <property type="evidence" value="ECO:0007669"/>
    <property type="project" value="UniProtKB-UniRule"/>
</dbReference>
<dbReference type="PANTHER" id="PTHR30511:SF0">
    <property type="entry name" value="ALANINE RACEMASE, CATABOLIC-RELATED"/>
    <property type="match status" value="1"/>
</dbReference>
<evidence type="ECO:0000256" key="2">
    <source>
        <dbReference type="ARBA" id="ARBA00022898"/>
    </source>
</evidence>
<comment type="similarity">
    <text evidence="4">Belongs to the alanine racemase family.</text>
</comment>
<dbReference type="Pfam" id="PF00842">
    <property type="entry name" value="Ala_racemase_C"/>
    <property type="match status" value="1"/>
</dbReference>
<sequence length="370" mass="40168">MNSGKEFNARAWLEIDKKKIISNFREIQKHVAPLDVMAVLKADAYGIGADFIAKLLSGHGVAAFGVVELDVAARIKDLGIPIHILGAILEEEVPIVVGEGYIAPITDIRIARLISAEAIKQGKAAPCQLKIDSGMGRVGLLLKDAFNMLDELCALPGLKIVGAYSHFPSAYQDPEFSEFQVKTFKEFIDFSKTKGLAFDFIHIANSDGIHNIASAIAPPFTMVRSGINLYGEFDIPGKRAFQIQPALCLKSRLIALKAIPKGSSVGYVRSFIAPKEMLIGTVPLGYADGVPSQIPGHGNFYIGTKKCPVVGRVSMDLTTISLEDAPEAKVGDEVLCFGQEHRISEWAQLKGCSTYEILCSLGKRIHRMLV</sequence>
<feature type="active site" description="Proton acceptor; specific for L-alanine" evidence="4">
    <location>
        <position position="267"/>
    </location>
</feature>
<keyword evidence="3 4" id="KW-0413">Isomerase</keyword>
<dbReference type="Gene3D" id="2.40.37.10">
    <property type="entry name" value="Lyase, Ornithine Decarboxylase, Chain A, domain 1"/>
    <property type="match status" value="1"/>
</dbReference>
<comment type="function">
    <text evidence="4">Catalyzes the interconversion of L-alanine and D-alanine. May also act on other amino acids.</text>
</comment>
<dbReference type="InterPro" id="IPR011079">
    <property type="entry name" value="Ala_racemase_C"/>
</dbReference>
<dbReference type="PANTHER" id="PTHR30511">
    <property type="entry name" value="ALANINE RACEMASE"/>
    <property type="match status" value="1"/>
</dbReference>
<feature type="active site" description="Proton acceptor; specific for D-alanine" evidence="4">
    <location>
        <position position="41"/>
    </location>
</feature>
<dbReference type="GO" id="GO:0008784">
    <property type="term" value="F:alanine racemase activity"/>
    <property type="evidence" value="ECO:0007669"/>
    <property type="project" value="UniProtKB-UniRule"/>
</dbReference>
<comment type="catalytic activity">
    <reaction evidence="4">
        <text>L-alanine = D-alanine</text>
        <dbReference type="Rhea" id="RHEA:20249"/>
        <dbReference type="ChEBI" id="CHEBI:57416"/>
        <dbReference type="ChEBI" id="CHEBI:57972"/>
        <dbReference type="EC" id="5.1.1.1"/>
    </reaction>
</comment>
<dbReference type="GO" id="GO:0005829">
    <property type="term" value="C:cytosol"/>
    <property type="evidence" value="ECO:0007669"/>
    <property type="project" value="TreeGrafter"/>
</dbReference>
<dbReference type="InterPro" id="IPR000821">
    <property type="entry name" value="Ala_racemase"/>
</dbReference>
<dbReference type="PRINTS" id="PR00992">
    <property type="entry name" value="ALARACEMASE"/>
</dbReference>
<dbReference type="InterPro" id="IPR001608">
    <property type="entry name" value="Ala_racemase_N"/>
</dbReference>
<dbReference type="EC" id="5.1.1.1" evidence="4"/>
<evidence type="ECO:0000256" key="3">
    <source>
        <dbReference type="ARBA" id="ARBA00023235"/>
    </source>
</evidence>
<reference evidence="8 9" key="1">
    <citation type="journal article" date="2020" name="Biotechnol. Biofuels">
        <title>New insights from the biogas microbiome by comprehensive genome-resolved metagenomics of nearly 1600 species originating from multiple anaerobic digesters.</title>
        <authorList>
            <person name="Campanaro S."/>
            <person name="Treu L."/>
            <person name="Rodriguez-R L.M."/>
            <person name="Kovalovszki A."/>
            <person name="Ziels R.M."/>
            <person name="Maus I."/>
            <person name="Zhu X."/>
            <person name="Kougias P.G."/>
            <person name="Basile A."/>
            <person name="Luo G."/>
            <person name="Schluter A."/>
            <person name="Konstantinidis K.T."/>
            <person name="Angelidaki I."/>
        </authorList>
    </citation>
    <scope>NUCLEOTIDE SEQUENCE [LARGE SCALE GENOMIC DNA]</scope>
    <source>
        <strain evidence="8">AS27yjCOA_65</strain>
    </source>
</reference>
<dbReference type="HAMAP" id="MF_01201">
    <property type="entry name" value="Ala_racemase"/>
    <property type="match status" value="1"/>
</dbReference>
<feature type="binding site" evidence="4 6">
    <location>
        <position position="137"/>
    </location>
    <ligand>
        <name>substrate</name>
    </ligand>
</feature>